<evidence type="ECO:0000313" key="5">
    <source>
        <dbReference type="EMBL" id="TFY58233.1"/>
    </source>
</evidence>
<evidence type="ECO:0000259" key="4">
    <source>
        <dbReference type="Pfam" id="PF23317"/>
    </source>
</evidence>
<dbReference type="InterPro" id="IPR052971">
    <property type="entry name" value="TRP_calcium_channel"/>
</dbReference>
<feature type="transmembrane region" description="Helical" evidence="2">
    <location>
        <begin position="354"/>
        <end position="373"/>
    </location>
</feature>
<dbReference type="EMBL" id="SEOQ01000695">
    <property type="protein sequence ID" value="TFY58233.1"/>
    <property type="molecule type" value="Genomic_DNA"/>
</dbReference>
<dbReference type="STRING" id="205917.A0A4Y9Y8Y2"/>
<keyword evidence="2" id="KW-0812">Transmembrane</keyword>
<feature type="transmembrane region" description="Helical" evidence="2">
    <location>
        <begin position="292"/>
        <end position="313"/>
    </location>
</feature>
<dbReference type="Pfam" id="PF23317">
    <property type="entry name" value="YVC1_C"/>
    <property type="match status" value="1"/>
</dbReference>
<sequence length="676" mass="75263">MHGVTDTPLSYEALLAPDLTYTLIRPLSDKYVSLQRDGNMSVVFCLLLNRVHFIRDRSLTTSSLSATRASLCEILAIRALREYGDHLLDLALATTTSWPVYSGAGPDVIAQAREERDDLDDRVGNAIEMAIISRAKRFIKSTPCQKVIDAIWIGKCVYQADSSHSILSDTYKRTPIHFYNPHTAPLLDHYRLKVPAIRSVLEYTNFLILFILFVVAIEYNDRDRLNVWEIVFMIYALGFSLEKAAAMQEHGIKVYFTGTWNGFDVAFVTIYATYVVFRIYGVASHNLWAKETGIDCLALIACLLFPRLAFVTLKNNLMVLSLRAMIVQFTALMLIATFCFGGFLYALWTLSRNEAGYTVSQIAWWMLDIWFGLDASGFEKASNFHAVFGPMLMVTYACLSNTLLVTVLVSILSHTFSTISEDAAAEAMFRRAVSTIEGVKADSLFSYQPPINLVALCILLPSSYLLTPRWFHKACQCVYDKVWTAFSLMIEAYTLTFVPRVTNFPILIAISVYERQAKKHGSTTIKETIQATTERIFETLPRQLKRFTFFEGLTGDADIDAIFELEDELDSALDLHDVGEAPPMGTSRSVSNGSSHRPSGSPLVSKPPSLPPSPQKRPPTSTIPAPARRPAAARRLDPQPRRGGSTQHREPARADLPAARGGRGRARGRAAAGGHA</sequence>
<protein>
    <recommendedName>
        <fullName evidence="7">Ion transport domain-containing protein</fullName>
    </recommendedName>
</protein>
<evidence type="ECO:0000259" key="3">
    <source>
        <dbReference type="Pfam" id="PF23190"/>
    </source>
</evidence>
<proteinExistence type="predicted"/>
<reference evidence="5 6" key="1">
    <citation type="submission" date="2019-02" db="EMBL/GenBank/DDBJ databases">
        <title>Genome sequencing of the rare red list fungi Dentipellis fragilis.</title>
        <authorList>
            <person name="Buettner E."/>
            <person name="Kellner H."/>
        </authorList>
    </citation>
    <scope>NUCLEOTIDE SEQUENCE [LARGE SCALE GENOMIC DNA]</scope>
    <source>
        <strain evidence="5 6">DSM 105465</strain>
    </source>
</reference>
<dbReference type="Pfam" id="PF23190">
    <property type="entry name" value="LHD_TRPY1"/>
    <property type="match status" value="1"/>
</dbReference>
<feature type="domain" description="Calcium channel YVC1-like C-terminal transmembrane" evidence="4">
    <location>
        <begin position="206"/>
        <end position="482"/>
    </location>
</feature>
<evidence type="ECO:0008006" key="7">
    <source>
        <dbReference type="Google" id="ProtNLM"/>
    </source>
</evidence>
<accession>A0A4Y9Y8Y2</accession>
<dbReference type="Proteomes" id="UP000298327">
    <property type="component" value="Unassembled WGS sequence"/>
</dbReference>
<feature type="compositionally biased region" description="Low complexity" evidence="1">
    <location>
        <begin position="598"/>
        <end position="607"/>
    </location>
</feature>
<feature type="region of interest" description="Disordered" evidence="1">
    <location>
        <begin position="576"/>
        <end position="676"/>
    </location>
</feature>
<feature type="transmembrane region" description="Helical" evidence="2">
    <location>
        <begin position="325"/>
        <end position="348"/>
    </location>
</feature>
<dbReference type="InterPro" id="IPR056336">
    <property type="entry name" value="YVC1_C"/>
</dbReference>
<feature type="transmembrane region" description="Helical" evidence="2">
    <location>
        <begin position="200"/>
        <end position="219"/>
    </location>
</feature>
<dbReference type="OrthoDB" id="2373987at2759"/>
<feature type="compositionally biased region" description="Polar residues" evidence="1">
    <location>
        <begin position="586"/>
        <end position="597"/>
    </location>
</feature>
<feature type="compositionally biased region" description="Pro residues" evidence="1">
    <location>
        <begin position="608"/>
        <end position="617"/>
    </location>
</feature>
<feature type="transmembrane region" description="Helical" evidence="2">
    <location>
        <begin position="225"/>
        <end position="241"/>
    </location>
</feature>
<evidence type="ECO:0000313" key="6">
    <source>
        <dbReference type="Proteomes" id="UP000298327"/>
    </source>
</evidence>
<gene>
    <name evidence="5" type="ORF">EVG20_g8233</name>
</gene>
<name>A0A4Y9Y8Y2_9AGAM</name>
<keyword evidence="6" id="KW-1185">Reference proteome</keyword>
<comment type="caution">
    <text evidence="5">The sequence shown here is derived from an EMBL/GenBank/DDBJ whole genome shotgun (WGS) entry which is preliminary data.</text>
</comment>
<organism evidence="5 6">
    <name type="scientific">Dentipellis fragilis</name>
    <dbReference type="NCBI Taxonomy" id="205917"/>
    <lineage>
        <taxon>Eukaryota</taxon>
        <taxon>Fungi</taxon>
        <taxon>Dikarya</taxon>
        <taxon>Basidiomycota</taxon>
        <taxon>Agaricomycotina</taxon>
        <taxon>Agaricomycetes</taxon>
        <taxon>Russulales</taxon>
        <taxon>Hericiaceae</taxon>
        <taxon>Dentipellis</taxon>
    </lineage>
</organism>
<dbReference type="AlphaFoldDB" id="A0A4Y9Y8Y2"/>
<feature type="transmembrane region" description="Helical" evidence="2">
    <location>
        <begin position="385"/>
        <end position="412"/>
    </location>
</feature>
<keyword evidence="2" id="KW-1133">Transmembrane helix</keyword>
<dbReference type="InterPro" id="IPR056337">
    <property type="entry name" value="LHD_YVC1"/>
</dbReference>
<dbReference type="PANTHER" id="PTHR35859">
    <property type="entry name" value="NONSELECTIVE CATION CHANNEL PROTEIN"/>
    <property type="match status" value="1"/>
</dbReference>
<dbReference type="PANTHER" id="PTHR35859:SF1">
    <property type="entry name" value="NONSELECTIVE CATION CHANNEL PROTEIN"/>
    <property type="match status" value="1"/>
</dbReference>
<feature type="compositionally biased region" description="Low complexity" evidence="1">
    <location>
        <begin position="618"/>
        <end position="630"/>
    </location>
</feature>
<evidence type="ECO:0000256" key="2">
    <source>
        <dbReference type="SAM" id="Phobius"/>
    </source>
</evidence>
<feature type="domain" description="YVC1 N-terminal linker helical" evidence="3">
    <location>
        <begin position="12"/>
        <end position="173"/>
    </location>
</feature>
<keyword evidence="2" id="KW-0472">Membrane</keyword>
<evidence type="ECO:0000256" key="1">
    <source>
        <dbReference type="SAM" id="MobiDB-lite"/>
    </source>
</evidence>
<feature type="transmembrane region" description="Helical" evidence="2">
    <location>
        <begin position="262"/>
        <end position="280"/>
    </location>
</feature>